<dbReference type="EMBL" id="JAPJZI010000001">
    <property type="protein sequence ID" value="MDA5397874.1"/>
    <property type="molecule type" value="Genomic_DNA"/>
</dbReference>
<name>A0A9X3UJ21_9HYPH</name>
<dbReference type="Pfam" id="PF01872">
    <property type="entry name" value="RibD_C"/>
    <property type="match status" value="1"/>
</dbReference>
<dbReference type="AlphaFoldDB" id="A0A9X3UJ21"/>
<dbReference type="Proteomes" id="UP001151234">
    <property type="component" value="Unassembled WGS sequence"/>
</dbReference>
<organism evidence="2 3">
    <name type="scientific">Hoeflea prorocentri</name>
    <dbReference type="NCBI Taxonomy" id="1922333"/>
    <lineage>
        <taxon>Bacteria</taxon>
        <taxon>Pseudomonadati</taxon>
        <taxon>Pseudomonadota</taxon>
        <taxon>Alphaproteobacteria</taxon>
        <taxon>Hyphomicrobiales</taxon>
        <taxon>Rhizobiaceae</taxon>
        <taxon>Hoeflea</taxon>
    </lineage>
</organism>
<dbReference type="InterPro" id="IPR024072">
    <property type="entry name" value="DHFR-like_dom_sf"/>
</dbReference>
<dbReference type="Gene3D" id="3.40.430.10">
    <property type="entry name" value="Dihydrofolate Reductase, subunit A"/>
    <property type="match status" value="1"/>
</dbReference>
<dbReference type="RefSeq" id="WP_267989320.1">
    <property type="nucleotide sequence ID" value="NZ_JAPJZI010000001.1"/>
</dbReference>
<dbReference type="InterPro" id="IPR002734">
    <property type="entry name" value="RibDG_C"/>
</dbReference>
<feature type="domain" description="Bacterial bifunctional deaminase-reductase C-terminal" evidence="1">
    <location>
        <begin position="8"/>
        <end position="185"/>
    </location>
</feature>
<dbReference type="GO" id="GO:0008703">
    <property type="term" value="F:5-amino-6-(5-phosphoribosylamino)uracil reductase activity"/>
    <property type="evidence" value="ECO:0007669"/>
    <property type="project" value="InterPro"/>
</dbReference>
<evidence type="ECO:0000313" key="3">
    <source>
        <dbReference type="Proteomes" id="UP001151234"/>
    </source>
</evidence>
<evidence type="ECO:0000313" key="2">
    <source>
        <dbReference type="EMBL" id="MDA5397874.1"/>
    </source>
</evidence>
<dbReference type="PANTHER" id="PTHR38011">
    <property type="entry name" value="DIHYDROFOLATE REDUCTASE FAMILY PROTEIN (AFU_ORTHOLOGUE AFUA_8G06820)"/>
    <property type="match status" value="1"/>
</dbReference>
<comment type="caution">
    <text evidence="2">The sequence shown here is derived from an EMBL/GenBank/DDBJ whole genome shotgun (WGS) entry which is preliminary data.</text>
</comment>
<dbReference type="GO" id="GO:0009231">
    <property type="term" value="P:riboflavin biosynthetic process"/>
    <property type="evidence" value="ECO:0007669"/>
    <property type="project" value="InterPro"/>
</dbReference>
<gene>
    <name evidence="2" type="ORF">OQ273_04735</name>
</gene>
<keyword evidence="3" id="KW-1185">Reference proteome</keyword>
<sequence>MRDLSILTFVTLDGVMQAPSMPEEDRSSGFIKGGWAAPYWEDVMEQVQKEAMAVPYDMLFGRKTYELFAGHWPEAEESPTARMMNSARKYVVTSTLKDLTWNNSVAISGDIANAVSRLKNEDGPLLQIHGSWELIQTLLSHDLIDEFRLWTFPVTVGSGKRLFGQNSPSAQLSLVKSQACKNGAIMSVYRRNTKEDQNRALSE</sequence>
<reference evidence="2" key="1">
    <citation type="submission" date="2022-11" db="EMBL/GenBank/DDBJ databases">
        <title>Draft genome sequence of Hoeflea poritis E7-10 and Hoeflea prorocentri PM5-8, separated from scleractinian coral Porites lutea and marine dinoflagellate.</title>
        <authorList>
            <person name="Zhang G."/>
            <person name="Wei Q."/>
            <person name="Cai L."/>
        </authorList>
    </citation>
    <scope>NUCLEOTIDE SEQUENCE</scope>
    <source>
        <strain evidence="2">PM5-8</strain>
    </source>
</reference>
<dbReference type="PANTHER" id="PTHR38011:SF2">
    <property type="entry name" value="BIFUNCTIONAL DEAMINASE-REDUCTASE DOMAIN PROTEIN"/>
    <property type="match status" value="1"/>
</dbReference>
<proteinExistence type="predicted"/>
<accession>A0A9X3UJ21</accession>
<evidence type="ECO:0000259" key="1">
    <source>
        <dbReference type="Pfam" id="PF01872"/>
    </source>
</evidence>
<dbReference type="InterPro" id="IPR050765">
    <property type="entry name" value="Riboflavin_Biosynth_HTPR"/>
</dbReference>
<dbReference type="SUPFAM" id="SSF53597">
    <property type="entry name" value="Dihydrofolate reductase-like"/>
    <property type="match status" value="1"/>
</dbReference>
<protein>
    <submittedName>
        <fullName evidence="2">Dihydrofolate reductase family protein</fullName>
    </submittedName>
</protein>